<reference evidence="2" key="1">
    <citation type="submission" date="2013-01" db="EMBL/GenBank/DDBJ databases">
        <title>Draft Genome Sequence of a Mulberry Tree, Morus notabilis C.K. Schneid.</title>
        <authorList>
            <person name="He N."/>
            <person name="Zhao S."/>
        </authorList>
    </citation>
    <scope>NUCLEOTIDE SEQUENCE</scope>
</reference>
<evidence type="ECO:0000313" key="1">
    <source>
        <dbReference type="EMBL" id="EXC19548.1"/>
    </source>
</evidence>
<sequence>MFLEASTSGPKTEKRWWCGLWGLSMRVSWAESDASKVIDDVKGRNFHGIHGPIVSVICVLFSGFSMLDS</sequence>
<organism evidence="1 2">
    <name type="scientific">Morus notabilis</name>
    <dbReference type="NCBI Taxonomy" id="981085"/>
    <lineage>
        <taxon>Eukaryota</taxon>
        <taxon>Viridiplantae</taxon>
        <taxon>Streptophyta</taxon>
        <taxon>Embryophyta</taxon>
        <taxon>Tracheophyta</taxon>
        <taxon>Spermatophyta</taxon>
        <taxon>Magnoliopsida</taxon>
        <taxon>eudicotyledons</taxon>
        <taxon>Gunneridae</taxon>
        <taxon>Pentapetalae</taxon>
        <taxon>rosids</taxon>
        <taxon>fabids</taxon>
        <taxon>Rosales</taxon>
        <taxon>Moraceae</taxon>
        <taxon>Moreae</taxon>
        <taxon>Morus</taxon>
    </lineage>
</organism>
<keyword evidence="2" id="KW-1185">Reference proteome</keyword>
<name>W9S7R5_9ROSA</name>
<dbReference type="EMBL" id="KE345873">
    <property type="protein sequence ID" value="EXC19548.1"/>
    <property type="molecule type" value="Genomic_DNA"/>
</dbReference>
<protein>
    <submittedName>
        <fullName evidence="1">Uncharacterized protein</fullName>
    </submittedName>
</protein>
<dbReference type="Proteomes" id="UP000030645">
    <property type="component" value="Unassembled WGS sequence"/>
</dbReference>
<evidence type="ECO:0000313" key="2">
    <source>
        <dbReference type="Proteomes" id="UP000030645"/>
    </source>
</evidence>
<proteinExistence type="predicted"/>
<accession>W9S7R5</accession>
<gene>
    <name evidence="1" type="ORF">L484_010679</name>
</gene>
<dbReference type="AlphaFoldDB" id="W9S7R5"/>